<dbReference type="RefSeq" id="WP_378300763.1">
    <property type="nucleotide sequence ID" value="NZ_JBHUKS010000004.1"/>
</dbReference>
<feature type="transmembrane region" description="Helical" evidence="1">
    <location>
        <begin position="95"/>
        <end position="117"/>
    </location>
</feature>
<keyword evidence="1" id="KW-0812">Transmembrane</keyword>
<evidence type="ECO:0000313" key="2">
    <source>
        <dbReference type="EMBL" id="MFD2466651.1"/>
    </source>
</evidence>
<evidence type="ECO:0008006" key="4">
    <source>
        <dbReference type="Google" id="ProtNLM"/>
    </source>
</evidence>
<comment type="caution">
    <text evidence="2">The sequence shown here is derived from an EMBL/GenBank/DDBJ whole genome shotgun (WGS) entry which is preliminary data.</text>
</comment>
<reference evidence="3" key="1">
    <citation type="journal article" date="2019" name="Int. J. Syst. Evol. Microbiol.">
        <title>The Global Catalogue of Microorganisms (GCM) 10K type strain sequencing project: providing services to taxonomists for standard genome sequencing and annotation.</title>
        <authorList>
            <consortium name="The Broad Institute Genomics Platform"/>
            <consortium name="The Broad Institute Genome Sequencing Center for Infectious Disease"/>
            <person name="Wu L."/>
            <person name="Ma J."/>
        </authorList>
    </citation>
    <scope>NUCLEOTIDE SEQUENCE [LARGE SCALE GENOMIC DNA]</scope>
    <source>
        <strain evidence="3">CGMCC 4.7641</strain>
    </source>
</reference>
<name>A0ABW5H0F4_9PSEU</name>
<feature type="transmembrane region" description="Helical" evidence="1">
    <location>
        <begin position="63"/>
        <end position="83"/>
    </location>
</feature>
<dbReference type="Proteomes" id="UP001597483">
    <property type="component" value="Unassembled WGS sequence"/>
</dbReference>
<feature type="transmembrane region" description="Helical" evidence="1">
    <location>
        <begin position="37"/>
        <end position="58"/>
    </location>
</feature>
<evidence type="ECO:0000256" key="1">
    <source>
        <dbReference type="SAM" id="Phobius"/>
    </source>
</evidence>
<evidence type="ECO:0000313" key="3">
    <source>
        <dbReference type="Proteomes" id="UP001597483"/>
    </source>
</evidence>
<keyword evidence="3" id="KW-1185">Reference proteome</keyword>
<organism evidence="2 3">
    <name type="scientific">Amycolatopsis silviterrae</name>
    <dbReference type="NCBI Taxonomy" id="1656914"/>
    <lineage>
        <taxon>Bacteria</taxon>
        <taxon>Bacillati</taxon>
        <taxon>Actinomycetota</taxon>
        <taxon>Actinomycetes</taxon>
        <taxon>Pseudonocardiales</taxon>
        <taxon>Pseudonocardiaceae</taxon>
        <taxon>Amycolatopsis</taxon>
    </lineage>
</organism>
<keyword evidence="1" id="KW-0472">Membrane</keyword>
<feature type="transmembrane region" description="Helical" evidence="1">
    <location>
        <begin position="154"/>
        <end position="173"/>
    </location>
</feature>
<keyword evidence="1" id="KW-1133">Transmembrane helix</keyword>
<sequence>MSQALALFVLTLIALAGEQPGPAMTMAKHLDTVLLAPMANTAAFTGLLLAGATAWGFFRHWWVLVKFGLTLIQLYAGIFLLSPALTEAAATATPIWQQAAGTALMASGLAFQVWISVAKPWSRTPWSTAKPPTAPVWVFAAGLAAPIVDTAAGIALGYPMPALSLLMLVVVLARRPKRVLRAG</sequence>
<accession>A0ABW5H0F4</accession>
<protein>
    <recommendedName>
        <fullName evidence="4">Lysine transporter LysE</fullName>
    </recommendedName>
</protein>
<proteinExistence type="predicted"/>
<dbReference type="EMBL" id="JBHUKS010000004">
    <property type="protein sequence ID" value="MFD2466651.1"/>
    <property type="molecule type" value="Genomic_DNA"/>
</dbReference>
<gene>
    <name evidence="2" type="ORF">ACFSVL_04555</name>
</gene>